<dbReference type="EMBL" id="JBHSKP010000013">
    <property type="protein sequence ID" value="MFC5154045.1"/>
    <property type="molecule type" value="Genomic_DNA"/>
</dbReference>
<protein>
    <recommendedName>
        <fullName evidence="5">Secreted protein</fullName>
    </recommendedName>
</protein>
<evidence type="ECO:0000313" key="3">
    <source>
        <dbReference type="EMBL" id="MFC5154045.1"/>
    </source>
</evidence>
<name>A0ABW0AJV1_9ACTN</name>
<feature type="region of interest" description="Disordered" evidence="1">
    <location>
        <begin position="48"/>
        <end position="87"/>
    </location>
</feature>
<accession>A0ABW0AJV1</accession>
<evidence type="ECO:0000256" key="2">
    <source>
        <dbReference type="SAM" id="Phobius"/>
    </source>
</evidence>
<sequence length="230" mass="24187">MKSSRTSVLHRHTAHWPASRRITAVTIMITLLVATAGLVAWATGDQEQRRTSAPSAPASSAPAGAEGLGVAPSSPGTGSVAQPPRLDDPLAYGKAAAAMLWSYDARSTSRDQQVAGMRAWMTDEAKYSGWSAVQSQVPDPVLWSRMRDNAQHATAKISDATFPSAFRQALADDPAALTEAYIYAVTVTGKQTIRWKDGGGGAEDRAVTLAVQCRPSASCGLVSIAPRVAP</sequence>
<feature type="compositionally biased region" description="Low complexity" evidence="1">
    <location>
        <begin position="52"/>
        <end position="63"/>
    </location>
</feature>
<comment type="caution">
    <text evidence="3">The sequence shown here is derived from an EMBL/GenBank/DDBJ whole genome shotgun (WGS) entry which is preliminary data.</text>
</comment>
<keyword evidence="4" id="KW-1185">Reference proteome</keyword>
<keyword evidence="2" id="KW-0812">Transmembrane</keyword>
<keyword evidence="2" id="KW-1133">Transmembrane helix</keyword>
<proteinExistence type="predicted"/>
<keyword evidence="2" id="KW-0472">Membrane</keyword>
<evidence type="ECO:0008006" key="5">
    <source>
        <dbReference type="Google" id="ProtNLM"/>
    </source>
</evidence>
<evidence type="ECO:0000256" key="1">
    <source>
        <dbReference type="SAM" id="MobiDB-lite"/>
    </source>
</evidence>
<feature type="transmembrane region" description="Helical" evidence="2">
    <location>
        <begin position="21"/>
        <end position="42"/>
    </location>
</feature>
<gene>
    <name evidence="3" type="ORF">ACFPRH_20125</name>
</gene>
<reference evidence="4" key="1">
    <citation type="journal article" date="2019" name="Int. J. Syst. Evol. Microbiol.">
        <title>The Global Catalogue of Microorganisms (GCM) 10K type strain sequencing project: providing services to taxonomists for standard genome sequencing and annotation.</title>
        <authorList>
            <consortium name="The Broad Institute Genomics Platform"/>
            <consortium name="The Broad Institute Genome Sequencing Center for Infectious Disease"/>
            <person name="Wu L."/>
            <person name="Ma J."/>
        </authorList>
    </citation>
    <scope>NUCLEOTIDE SEQUENCE [LARGE SCALE GENOMIC DNA]</scope>
    <source>
        <strain evidence="4">PCU 266</strain>
    </source>
</reference>
<organism evidence="3 4">
    <name type="scientific">Streptomyces amakusaensis</name>
    <dbReference type="NCBI Taxonomy" id="67271"/>
    <lineage>
        <taxon>Bacteria</taxon>
        <taxon>Bacillati</taxon>
        <taxon>Actinomycetota</taxon>
        <taxon>Actinomycetes</taxon>
        <taxon>Kitasatosporales</taxon>
        <taxon>Streptomycetaceae</taxon>
        <taxon>Streptomyces</taxon>
    </lineage>
</organism>
<dbReference type="Proteomes" id="UP001596160">
    <property type="component" value="Unassembled WGS sequence"/>
</dbReference>
<evidence type="ECO:0000313" key="4">
    <source>
        <dbReference type="Proteomes" id="UP001596160"/>
    </source>
</evidence>
<dbReference type="RefSeq" id="WP_344480398.1">
    <property type="nucleotide sequence ID" value="NZ_BAAASB010000014.1"/>
</dbReference>